<dbReference type="STRING" id="1830138.SAMN05443507_12117"/>
<organism evidence="2 3">
    <name type="scientific">Alicyclobacillus tolerans</name>
    <dbReference type="NCBI Taxonomy" id="90970"/>
    <lineage>
        <taxon>Bacteria</taxon>
        <taxon>Bacillati</taxon>
        <taxon>Bacillota</taxon>
        <taxon>Bacilli</taxon>
        <taxon>Bacillales</taxon>
        <taxon>Alicyclobacillaceae</taxon>
        <taxon>Alicyclobacillus</taxon>
    </lineage>
</organism>
<dbReference type="PANTHER" id="PTHR36110:SF4">
    <property type="entry name" value="RING-CLEAVING DIOXYGENASE MHQA-RELATED"/>
    <property type="match status" value="1"/>
</dbReference>
<evidence type="ECO:0000259" key="1">
    <source>
        <dbReference type="PROSITE" id="PS51819"/>
    </source>
</evidence>
<evidence type="ECO:0000313" key="2">
    <source>
        <dbReference type="EMBL" id="SHK73246.1"/>
    </source>
</evidence>
<name>A0A1M6UW12_9BACL</name>
<dbReference type="InterPro" id="IPR052537">
    <property type="entry name" value="Extradiol_RC_dioxygenase"/>
</dbReference>
<protein>
    <submittedName>
        <fullName evidence="2">Glyoxalase family protein</fullName>
    </submittedName>
</protein>
<dbReference type="Pfam" id="PF00903">
    <property type="entry name" value="Glyoxalase"/>
    <property type="match status" value="2"/>
</dbReference>
<proteinExistence type="predicted"/>
<dbReference type="InterPro" id="IPR037523">
    <property type="entry name" value="VOC_core"/>
</dbReference>
<dbReference type="OrthoDB" id="9785698at2"/>
<dbReference type="PANTHER" id="PTHR36110">
    <property type="entry name" value="RING-CLEAVING DIOXYGENASE MHQE-RELATED"/>
    <property type="match status" value="1"/>
</dbReference>
<accession>A0A1M6UW12</accession>
<dbReference type="InterPro" id="IPR004360">
    <property type="entry name" value="Glyas_Fos-R_dOase_dom"/>
</dbReference>
<dbReference type="Proteomes" id="UP000184016">
    <property type="component" value="Unassembled WGS sequence"/>
</dbReference>
<dbReference type="CDD" id="cd08347">
    <property type="entry name" value="PcpA_C_like"/>
    <property type="match status" value="1"/>
</dbReference>
<dbReference type="Gene3D" id="3.10.180.10">
    <property type="entry name" value="2,3-Dihydroxybiphenyl 1,2-Dioxygenase, domain 1"/>
    <property type="match status" value="2"/>
</dbReference>
<sequence length="318" mass="36645">MSLQLHGIHHVTAVSANIKKNYQFYTQIMGLRLVKRSVNQDDVSAYHLFYSGDARGIPGNDLTFFDWDIPKEQRGSNSITRIGLRVPTLEALKFWRNWLMEHRITSNTIQEIDNRPTLLFNDIEGQRFALIVDESESNQHVAWEKSPIPAAYQIRGQGPIWLSVQHMRYLDAILSQVLHMRQVRQYTQKENLQTFVYEMGPGGPAAELHVQEEPHLPPSQLGAGAVHHVAFRTPNEEEYQQWIEKIRSLRIPNSGPVDRFWFRSLYFREPNGILFEIATDDPGFAIDENPETLGEKVVLPPFLEPKRAEILANLKPID</sequence>
<feature type="domain" description="VOC" evidence="1">
    <location>
        <begin position="7"/>
        <end position="133"/>
    </location>
</feature>
<evidence type="ECO:0000313" key="3">
    <source>
        <dbReference type="Proteomes" id="UP000184016"/>
    </source>
</evidence>
<dbReference type="SUPFAM" id="SSF54593">
    <property type="entry name" value="Glyoxalase/Bleomycin resistance protein/Dihydroxybiphenyl dioxygenase"/>
    <property type="match status" value="1"/>
</dbReference>
<reference evidence="3" key="1">
    <citation type="submission" date="2016-11" db="EMBL/GenBank/DDBJ databases">
        <authorList>
            <person name="Varghese N."/>
            <person name="Submissions S."/>
        </authorList>
    </citation>
    <scope>NUCLEOTIDE SEQUENCE [LARGE SCALE GENOMIC DNA]</scope>
    <source>
        <strain evidence="3">USBA-503</strain>
    </source>
</reference>
<dbReference type="PROSITE" id="PS51819">
    <property type="entry name" value="VOC"/>
    <property type="match status" value="2"/>
</dbReference>
<dbReference type="InterPro" id="IPR029068">
    <property type="entry name" value="Glyas_Bleomycin-R_OHBP_Dase"/>
</dbReference>
<dbReference type="EMBL" id="FRAF01000021">
    <property type="protein sequence ID" value="SHK73246.1"/>
    <property type="molecule type" value="Genomic_DNA"/>
</dbReference>
<keyword evidence="3" id="KW-1185">Reference proteome</keyword>
<gene>
    <name evidence="2" type="ORF">SAMN05443507_12117</name>
</gene>
<dbReference type="RefSeq" id="WP_072874763.1">
    <property type="nucleotide sequence ID" value="NZ_FRAF01000021.1"/>
</dbReference>
<feature type="domain" description="VOC" evidence="1">
    <location>
        <begin position="156"/>
        <end position="280"/>
    </location>
</feature>
<dbReference type="AlphaFoldDB" id="A0A1M6UW12"/>